<evidence type="ECO:0000313" key="3">
    <source>
        <dbReference type="Proteomes" id="UP000195221"/>
    </source>
</evidence>
<organism evidence="2 3">
    <name type="scientific">Caballeronia sordidicola</name>
    <name type="common">Burkholderia sordidicola</name>
    <dbReference type="NCBI Taxonomy" id="196367"/>
    <lineage>
        <taxon>Bacteria</taxon>
        <taxon>Pseudomonadati</taxon>
        <taxon>Pseudomonadota</taxon>
        <taxon>Betaproteobacteria</taxon>
        <taxon>Burkholderiales</taxon>
        <taxon>Burkholderiaceae</taxon>
        <taxon>Caballeronia</taxon>
    </lineage>
</organism>
<protein>
    <recommendedName>
        <fullName evidence="4">Glycerol kinase</fullName>
    </recommendedName>
</protein>
<evidence type="ECO:0000313" key="2">
    <source>
        <dbReference type="EMBL" id="OTP72053.1"/>
    </source>
</evidence>
<reference evidence="2 3" key="1">
    <citation type="submission" date="2017-03" db="EMBL/GenBank/DDBJ databases">
        <title>Genome analysis of strain PAMC 26577.</title>
        <authorList>
            <person name="Oh H.-M."/>
            <person name="Yang J.-A."/>
        </authorList>
    </citation>
    <scope>NUCLEOTIDE SEQUENCE [LARGE SCALE GENOMIC DNA]</scope>
    <source>
        <strain evidence="2 3">PAMC 26577</strain>
    </source>
</reference>
<dbReference type="InterPro" id="IPR021344">
    <property type="entry name" value="DUF2970"/>
</dbReference>
<feature type="transmembrane region" description="Helical" evidence="1">
    <location>
        <begin position="32"/>
        <end position="58"/>
    </location>
</feature>
<name>A0A242MM58_CABSO</name>
<dbReference type="RefSeq" id="WP_062173423.1">
    <property type="nucleotide sequence ID" value="NZ_NBTZ01000098.1"/>
</dbReference>
<comment type="caution">
    <text evidence="2">The sequence shown here is derived from an EMBL/GenBank/DDBJ whole genome shotgun (WGS) entry which is preliminary data.</text>
</comment>
<keyword evidence="1" id="KW-1133">Transmembrane helix</keyword>
<evidence type="ECO:0008006" key="4">
    <source>
        <dbReference type="Google" id="ProtNLM"/>
    </source>
</evidence>
<dbReference type="EMBL" id="NBTZ01000098">
    <property type="protein sequence ID" value="OTP72053.1"/>
    <property type="molecule type" value="Genomic_DNA"/>
</dbReference>
<dbReference type="Proteomes" id="UP000195221">
    <property type="component" value="Unassembled WGS sequence"/>
</dbReference>
<dbReference type="Pfam" id="PF11174">
    <property type="entry name" value="DUF2970"/>
    <property type="match status" value="1"/>
</dbReference>
<proteinExistence type="predicted"/>
<dbReference type="AlphaFoldDB" id="A0A242MM58"/>
<keyword evidence="1" id="KW-0472">Membrane</keyword>
<evidence type="ECO:0000256" key="1">
    <source>
        <dbReference type="SAM" id="Phobius"/>
    </source>
</evidence>
<keyword evidence="1" id="KW-0812">Transmembrane</keyword>
<sequence length="67" mass="7444">MEFLRLVRIVLSSFFGVRKRASHEADFANVNFFLLPFVAVFMAVVIGAILLGFVHLVAHSTSAMQGF</sequence>
<gene>
    <name evidence="2" type="ORF">PAMC26577_22045</name>
</gene>
<accession>A0A242MM58</accession>